<reference evidence="4" key="1">
    <citation type="submission" date="2014-07" db="EMBL/GenBank/DDBJ databases">
        <authorList>
            <person name="Martin A.A"/>
            <person name="De Silva N."/>
        </authorList>
    </citation>
    <scope>NUCLEOTIDE SEQUENCE</scope>
</reference>
<dbReference type="SUPFAM" id="SSF55797">
    <property type="entry name" value="PR-1-like"/>
    <property type="match status" value="1"/>
</dbReference>
<protein>
    <submittedName>
        <fullName evidence="5">SCP domain-containing protein</fullName>
    </submittedName>
</protein>
<proteinExistence type="predicted"/>
<keyword evidence="2" id="KW-0812">Transmembrane</keyword>
<sequence length="248" mass="28829">MIIFCSNYFIIFIILSTLFFQYHALDNEKESSNEPEPLIQNDEDSGYIVKRDTIIDPIAEVREHEYLEKRAAKKSTSSKKPKKKTNKKPSKKPKKKKPSKYEKMKKKLKSTINTIRKKYQAKKLTHDKRLASIAQNFVDKYAEKNVKESKYKLEKNESVGALIYRNKFNQAYVPFSLWTLGAPFIDFKNPERFPAGGDFTQLIWRSTKKIGCGISYKAKTKEVITLCLLSPKGNIEGKFKENIREPKD</sequence>
<dbReference type="InterPro" id="IPR035940">
    <property type="entry name" value="CAP_sf"/>
</dbReference>
<dbReference type="InterPro" id="IPR001283">
    <property type="entry name" value="CRISP-related"/>
</dbReference>
<feature type="transmembrane region" description="Helical" evidence="2">
    <location>
        <begin position="7"/>
        <end position="25"/>
    </location>
</feature>
<organism evidence="4 5">
    <name type="scientific">Strongyloides venezuelensis</name>
    <name type="common">Threadworm</name>
    <dbReference type="NCBI Taxonomy" id="75913"/>
    <lineage>
        <taxon>Eukaryota</taxon>
        <taxon>Metazoa</taxon>
        <taxon>Ecdysozoa</taxon>
        <taxon>Nematoda</taxon>
        <taxon>Chromadorea</taxon>
        <taxon>Rhabditida</taxon>
        <taxon>Tylenchina</taxon>
        <taxon>Panagrolaimomorpha</taxon>
        <taxon>Strongyloidoidea</taxon>
        <taxon>Strongyloididae</taxon>
        <taxon>Strongyloides</taxon>
    </lineage>
</organism>
<dbReference type="InterPro" id="IPR014044">
    <property type="entry name" value="CAP_dom"/>
</dbReference>
<feature type="region of interest" description="Disordered" evidence="1">
    <location>
        <begin position="69"/>
        <end position="107"/>
    </location>
</feature>
<dbReference type="PRINTS" id="PR00837">
    <property type="entry name" value="V5TPXLIKE"/>
</dbReference>
<dbReference type="AlphaFoldDB" id="A0A0K0FJ90"/>
<evidence type="ECO:0000313" key="4">
    <source>
        <dbReference type="Proteomes" id="UP000035680"/>
    </source>
</evidence>
<evidence type="ECO:0000313" key="5">
    <source>
        <dbReference type="WBParaSite" id="SVE_0896200.1"/>
    </source>
</evidence>
<keyword evidence="2" id="KW-0472">Membrane</keyword>
<feature type="domain" description="SCP" evidence="3">
    <location>
        <begin position="102"/>
        <end position="237"/>
    </location>
</feature>
<feature type="compositionally biased region" description="Basic residues" evidence="1">
    <location>
        <begin position="71"/>
        <end position="107"/>
    </location>
</feature>
<dbReference type="WBParaSite" id="SVE_0896200.1">
    <property type="protein sequence ID" value="SVE_0896200.1"/>
    <property type="gene ID" value="SVE_0896200"/>
</dbReference>
<evidence type="ECO:0000256" key="1">
    <source>
        <dbReference type="SAM" id="MobiDB-lite"/>
    </source>
</evidence>
<reference evidence="5" key="2">
    <citation type="submission" date="2015-08" db="UniProtKB">
        <authorList>
            <consortium name="WormBaseParasite"/>
        </authorList>
    </citation>
    <scope>IDENTIFICATION</scope>
</reference>
<evidence type="ECO:0000256" key="2">
    <source>
        <dbReference type="SAM" id="Phobius"/>
    </source>
</evidence>
<name>A0A0K0FJ90_STRVS</name>
<dbReference type="Proteomes" id="UP000035680">
    <property type="component" value="Unassembled WGS sequence"/>
</dbReference>
<accession>A0A0K0FJ90</accession>
<dbReference type="PANTHER" id="PTHR10334">
    <property type="entry name" value="CYSTEINE-RICH SECRETORY PROTEIN-RELATED"/>
    <property type="match status" value="1"/>
</dbReference>
<dbReference type="Pfam" id="PF00188">
    <property type="entry name" value="CAP"/>
    <property type="match status" value="1"/>
</dbReference>
<keyword evidence="4" id="KW-1185">Reference proteome</keyword>
<evidence type="ECO:0000259" key="3">
    <source>
        <dbReference type="SMART" id="SM00198"/>
    </source>
</evidence>
<dbReference type="Gene3D" id="3.40.33.10">
    <property type="entry name" value="CAP"/>
    <property type="match status" value="1"/>
</dbReference>
<dbReference type="SMART" id="SM00198">
    <property type="entry name" value="SCP"/>
    <property type="match status" value="1"/>
</dbReference>
<keyword evidence="2" id="KW-1133">Transmembrane helix</keyword>